<reference evidence="5 6" key="1">
    <citation type="submission" date="2019-02" db="EMBL/GenBank/DDBJ databases">
        <title>Genome sequencing of the rare red list fungi Antrodiella citrinella (Flaviporus citrinellus).</title>
        <authorList>
            <person name="Buettner E."/>
            <person name="Kellner H."/>
        </authorList>
    </citation>
    <scope>NUCLEOTIDE SEQUENCE [LARGE SCALE GENOMIC DNA]</scope>
    <source>
        <strain evidence="5 6">DSM 108506</strain>
    </source>
</reference>
<feature type="domain" description="Carboxylesterase type B" evidence="4">
    <location>
        <begin position="82"/>
        <end position="416"/>
    </location>
</feature>
<evidence type="ECO:0000256" key="3">
    <source>
        <dbReference type="RuleBase" id="RU361235"/>
    </source>
</evidence>
<gene>
    <name evidence="5" type="ORF">EUX98_g3561</name>
</gene>
<dbReference type="InterPro" id="IPR029058">
    <property type="entry name" value="AB_hydrolase_fold"/>
</dbReference>
<comment type="similarity">
    <text evidence="1 3">Belongs to the type-B carboxylesterase/lipase family.</text>
</comment>
<dbReference type="PROSITE" id="PS00122">
    <property type="entry name" value="CARBOXYLESTERASE_B_1"/>
    <property type="match status" value="1"/>
</dbReference>
<comment type="caution">
    <text evidence="5">The sequence shown here is derived from an EMBL/GenBank/DDBJ whole genome shotgun (WGS) entry which is preliminary data.</text>
</comment>
<protein>
    <recommendedName>
        <fullName evidence="3">Carboxylic ester hydrolase</fullName>
        <ecNumber evidence="3">3.1.1.-</ecNumber>
    </recommendedName>
</protein>
<feature type="domain" description="Carboxylesterase type B" evidence="4">
    <location>
        <begin position="2"/>
        <end position="37"/>
    </location>
</feature>
<dbReference type="EMBL" id="SGPM01000073">
    <property type="protein sequence ID" value="THH30642.1"/>
    <property type="molecule type" value="Genomic_DNA"/>
</dbReference>
<dbReference type="Proteomes" id="UP000308730">
    <property type="component" value="Unassembled WGS sequence"/>
</dbReference>
<keyword evidence="6" id="KW-1185">Reference proteome</keyword>
<evidence type="ECO:0000313" key="6">
    <source>
        <dbReference type="Proteomes" id="UP000308730"/>
    </source>
</evidence>
<dbReference type="Gene3D" id="3.40.50.1820">
    <property type="entry name" value="alpha/beta hydrolase"/>
    <property type="match status" value="1"/>
</dbReference>
<dbReference type="PANTHER" id="PTHR11559">
    <property type="entry name" value="CARBOXYLESTERASE"/>
    <property type="match status" value="1"/>
</dbReference>
<evidence type="ECO:0000256" key="2">
    <source>
        <dbReference type="ARBA" id="ARBA00022801"/>
    </source>
</evidence>
<evidence type="ECO:0000313" key="5">
    <source>
        <dbReference type="EMBL" id="THH30642.1"/>
    </source>
</evidence>
<dbReference type="OrthoDB" id="408631at2759"/>
<dbReference type="EC" id="3.1.1.-" evidence="3"/>
<sequence length="442" mass="48051">MGEDCLSLNVWRPSNTTNNAKLPVLVWFYGGGFMDGRVVLSLTQGQVSSTAARRLENRSFLFLLIIVLTRLASAHVAPQDLNAGFHDQRIALQFLQNNIAAFGGDPSKVTIWGQSAGAGSAEAHILFPATQNLFRAAIFDSSTGPFKNSPPASRYDDAGFPFARLIEAVGCASGATSIACLQSVPFDTLQNASVTMTEATLNDQLWQPSVGPPGSFVTARPSVQIASGKFLHVPVLAGTNLNEGTTFSQSVKGLNTPPELEDSVFDKFILALLVDSAPVTTDVLNEIHTLYPANSTTLGGAFNTGDSLFDRAEAWYTDNMYLGPRRMFFDKAASTNKLFAYFFTEFIPGNPVADGVFHGSELELLFGPVPNAIEDSFANQLTDFYVNFVNDLDPGAGWPQFEPETRKVLQLMRDNVTTIPDTFLLDKTQFLSSTRVLAEFQK</sequence>
<name>A0A4S4MWA5_9APHY</name>
<evidence type="ECO:0000259" key="4">
    <source>
        <dbReference type="Pfam" id="PF00135"/>
    </source>
</evidence>
<keyword evidence="2 3" id="KW-0378">Hydrolase</keyword>
<accession>A0A4S4MWA5</accession>
<dbReference type="AlphaFoldDB" id="A0A4S4MWA5"/>
<dbReference type="SUPFAM" id="SSF53474">
    <property type="entry name" value="alpha/beta-Hydrolases"/>
    <property type="match status" value="1"/>
</dbReference>
<dbReference type="InterPro" id="IPR002018">
    <property type="entry name" value="CarbesteraseB"/>
</dbReference>
<evidence type="ECO:0000256" key="1">
    <source>
        <dbReference type="ARBA" id="ARBA00005964"/>
    </source>
</evidence>
<dbReference type="GO" id="GO:0016787">
    <property type="term" value="F:hydrolase activity"/>
    <property type="evidence" value="ECO:0007669"/>
    <property type="project" value="UniProtKB-KW"/>
</dbReference>
<organism evidence="5 6">
    <name type="scientific">Antrodiella citrinella</name>
    <dbReference type="NCBI Taxonomy" id="2447956"/>
    <lineage>
        <taxon>Eukaryota</taxon>
        <taxon>Fungi</taxon>
        <taxon>Dikarya</taxon>
        <taxon>Basidiomycota</taxon>
        <taxon>Agaricomycotina</taxon>
        <taxon>Agaricomycetes</taxon>
        <taxon>Polyporales</taxon>
        <taxon>Steccherinaceae</taxon>
        <taxon>Antrodiella</taxon>
    </lineage>
</organism>
<dbReference type="InterPro" id="IPR050309">
    <property type="entry name" value="Type-B_Carboxylest/Lipase"/>
</dbReference>
<proteinExistence type="inferred from homology"/>
<dbReference type="Pfam" id="PF00135">
    <property type="entry name" value="COesterase"/>
    <property type="match status" value="2"/>
</dbReference>
<dbReference type="InterPro" id="IPR019826">
    <property type="entry name" value="Carboxylesterase_B_AS"/>
</dbReference>